<keyword evidence="1" id="KW-1133">Transmembrane helix</keyword>
<keyword evidence="4" id="KW-1185">Reference proteome</keyword>
<evidence type="ECO:0000259" key="2">
    <source>
        <dbReference type="Pfam" id="PF07811"/>
    </source>
</evidence>
<keyword evidence="1" id="KW-0472">Membrane</keyword>
<organism evidence="3 4">
    <name type="scientific">Pelagimonas phthalicica</name>
    <dbReference type="NCBI Taxonomy" id="1037362"/>
    <lineage>
        <taxon>Bacteria</taxon>
        <taxon>Pseudomonadati</taxon>
        <taxon>Pseudomonadota</taxon>
        <taxon>Alphaproteobacteria</taxon>
        <taxon>Rhodobacterales</taxon>
        <taxon>Roseobacteraceae</taxon>
        <taxon>Pelagimonas</taxon>
    </lineage>
</organism>
<dbReference type="Proteomes" id="UP000225972">
    <property type="component" value="Unassembled WGS sequence"/>
</dbReference>
<accession>A0A238JK24</accession>
<proteinExistence type="predicted"/>
<evidence type="ECO:0000313" key="3">
    <source>
        <dbReference type="EMBL" id="SMX30272.1"/>
    </source>
</evidence>
<gene>
    <name evidence="3" type="ORF">TRP8649_04415</name>
</gene>
<evidence type="ECO:0000256" key="1">
    <source>
        <dbReference type="SAM" id="Phobius"/>
    </source>
</evidence>
<reference evidence="4" key="1">
    <citation type="submission" date="2017-05" db="EMBL/GenBank/DDBJ databases">
        <authorList>
            <person name="Rodrigo-Torres L."/>
            <person name="Arahal R. D."/>
            <person name="Lucena T."/>
        </authorList>
    </citation>
    <scope>NUCLEOTIDE SEQUENCE [LARGE SCALE GENOMIC DNA]</scope>
    <source>
        <strain evidence="4">CECT 8649</strain>
    </source>
</reference>
<evidence type="ECO:0000313" key="4">
    <source>
        <dbReference type="Proteomes" id="UP000225972"/>
    </source>
</evidence>
<keyword evidence="1" id="KW-0812">Transmembrane</keyword>
<name>A0A238JK24_9RHOB</name>
<protein>
    <recommendedName>
        <fullName evidence="2">TadE-like domain-containing protein</fullName>
    </recommendedName>
</protein>
<sequence length="179" mass="20322">MMCSIKQLTRRFQKEEDGNATVEFAVYFTVFFLILAAAVEIAYINLRHAMLERGVDLATREIRLATGHIPDYSEVRTKICEEATVLDACESNLRLEMVQVDPRDFNATAPNDTDCQNAAEDPRPVRNFVHGQDNQLMLIRACLKYKPMMPTTAIGKELNLDDYGYAQLIVTSAFVQEPR</sequence>
<dbReference type="Pfam" id="PF07811">
    <property type="entry name" value="TadE"/>
    <property type="match status" value="1"/>
</dbReference>
<dbReference type="InterPro" id="IPR012495">
    <property type="entry name" value="TadE-like_dom"/>
</dbReference>
<dbReference type="RefSeq" id="WP_235872005.1">
    <property type="nucleotide sequence ID" value="NZ_FXXP01000003.1"/>
</dbReference>
<dbReference type="AlphaFoldDB" id="A0A238JK24"/>
<feature type="transmembrane region" description="Helical" evidence="1">
    <location>
        <begin position="24"/>
        <end position="44"/>
    </location>
</feature>
<feature type="domain" description="TadE-like" evidence="2">
    <location>
        <begin position="18"/>
        <end position="59"/>
    </location>
</feature>
<dbReference type="EMBL" id="FXXP01000003">
    <property type="protein sequence ID" value="SMX30272.1"/>
    <property type="molecule type" value="Genomic_DNA"/>
</dbReference>